<dbReference type="GO" id="GO:0016491">
    <property type="term" value="F:oxidoreductase activity"/>
    <property type="evidence" value="ECO:0007669"/>
    <property type="project" value="UniProtKB-KW"/>
</dbReference>
<dbReference type="EC" id="1.2.1.-" evidence="3"/>
<dbReference type="Gene3D" id="3.40.309.10">
    <property type="entry name" value="Aldehyde Dehydrogenase, Chain A, domain 2"/>
    <property type="match status" value="1"/>
</dbReference>
<evidence type="ECO:0000313" key="3">
    <source>
        <dbReference type="EMBL" id="WSE31899.1"/>
    </source>
</evidence>
<dbReference type="PANTHER" id="PTHR43353">
    <property type="entry name" value="SUCCINATE-SEMIALDEHYDE DEHYDROGENASE, MITOCHONDRIAL"/>
    <property type="match status" value="1"/>
</dbReference>
<gene>
    <name evidence="3" type="ORF">VSH64_07225</name>
</gene>
<dbReference type="CDD" id="cd07103">
    <property type="entry name" value="ALDH_F5_SSADH_GabD"/>
    <property type="match status" value="1"/>
</dbReference>
<proteinExistence type="predicted"/>
<evidence type="ECO:0000313" key="4">
    <source>
        <dbReference type="Proteomes" id="UP001330812"/>
    </source>
</evidence>
<dbReference type="InterPro" id="IPR016161">
    <property type="entry name" value="Ald_DH/histidinol_DH"/>
</dbReference>
<reference evidence="3 4" key="1">
    <citation type="journal article" date="2015" name="Int. J. Syst. Evol. Microbiol.">
        <title>Amycolatopsis rhabdoformis sp. nov., an actinomycete isolated from a tropical forest soil.</title>
        <authorList>
            <person name="Souza W.R."/>
            <person name="Silva R.E."/>
            <person name="Goodfellow M."/>
            <person name="Busarakam K."/>
            <person name="Figueiro F.S."/>
            <person name="Ferreira D."/>
            <person name="Rodrigues-Filho E."/>
            <person name="Moraes L.A.B."/>
            <person name="Zucchi T.D."/>
        </authorList>
    </citation>
    <scope>NUCLEOTIDE SEQUENCE [LARGE SCALE GENOMIC DNA]</scope>
    <source>
        <strain evidence="3 4">NCIMB 14900</strain>
    </source>
</reference>
<accession>A0ABZ1ICX6</accession>
<dbReference type="Gene3D" id="3.40.605.10">
    <property type="entry name" value="Aldehyde Dehydrogenase, Chain A, domain 1"/>
    <property type="match status" value="1"/>
</dbReference>
<evidence type="ECO:0000259" key="2">
    <source>
        <dbReference type="Pfam" id="PF00171"/>
    </source>
</evidence>
<name>A0ABZ1ICX6_9PSEU</name>
<dbReference type="SUPFAM" id="SSF53720">
    <property type="entry name" value="ALDH-like"/>
    <property type="match status" value="1"/>
</dbReference>
<dbReference type="EMBL" id="CP142149">
    <property type="protein sequence ID" value="WSE31899.1"/>
    <property type="molecule type" value="Genomic_DNA"/>
</dbReference>
<dbReference type="InterPro" id="IPR015590">
    <property type="entry name" value="Aldehyde_DH_dom"/>
</dbReference>
<protein>
    <submittedName>
        <fullName evidence="3">NAD-dependent succinate-semialdehyde dehydrogenase</fullName>
        <ecNumber evidence="3">1.2.1.-</ecNumber>
    </submittedName>
</protein>
<keyword evidence="4" id="KW-1185">Reference proteome</keyword>
<dbReference type="InterPro" id="IPR016162">
    <property type="entry name" value="Ald_DH_N"/>
</dbReference>
<dbReference type="InterPro" id="IPR050740">
    <property type="entry name" value="Aldehyde_DH_Superfamily"/>
</dbReference>
<dbReference type="PANTHER" id="PTHR43353:SF5">
    <property type="entry name" value="SUCCINATE-SEMIALDEHYDE DEHYDROGENASE, MITOCHONDRIAL"/>
    <property type="match status" value="1"/>
</dbReference>
<dbReference type="Pfam" id="PF00171">
    <property type="entry name" value="Aldedh"/>
    <property type="match status" value="1"/>
</dbReference>
<dbReference type="RefSeq" id="WP_326834707.1">
    <property type="nucleotide sequence ID" value="NZ_CP142149.1"/>
</dbReference>
<feature type="domain" description="Aldehyde dehydrogenase" evidence="2">
    <location>
        <begin position="13"/>
        <end position="473"/>
    </location>
</feature>
<organism evidence="3 4">
    <name type="scientific">Amycolatopsis rhabdoformis</name>
    <dbReference type="NCBI Taxonomy" id="1448059"/>
    <lineage>
        <taxon>Bacteria</taxon>
        <taxon>Bacillati</taxon>
        <taxon>Actinomycetota</taxon>
        <taxon>Actinomycetes</taxon>
        <taxon>Pseudonocardiales</taxon>
        <taxon>Pseudonocardiaceae</taxon>
        <taxon>Amycolatopsis</taxon>
    </lineage>
</organism>
<evidence type="ECO:0000256" key="1">
    <source>
        <dbReference type="ARBA" id="ARBA00023002"/>
    </source>
</evidence>
<sequence>MTYRNQLLVDGEWLDGGGTPFAVLDPSTERPIAEVQTATDDDLRRALEAAARGGKTWAAVAPWDRSLLLREIAARMRDRAGDLGAIVTAEQGKTLAEGIGEVRVGADYFDWYADEARRIYGRVVPGRTADRRMTITHEPVGPVAAFTPNNFPWALPARKVAAALAAGCSMVLKPAEDTPLSALAMAELCQDAGLPAGVLNVVTGDPAHISSVLVGSPVIRKISLTGSVAVGKLLLALGAQGVKRASMELGGHSPVLVLADADPVAAARAAVASKFRNCGQVCVSPSRFLVSAAVYDEFVAEMVRQTEKLVVGPGTEAGSETGPLVSARRRAAVEELVEDARGKGAKVLTGGERTPGRPSGYYYQPTVLTDLTPDMRVLTEEPFGPLAPVVRFDDLDEAIEIANGVEVGLAGYVFGTDVLEAERVAARLDVGMVSVNSYLLALPEAPFGGIKHSGYGHEGGSEGILDYLSVRYVNAPC</sequence>
<dbReference type="InterPro" id="IPR016163">
    <property type="entry name" value="Ald_DH_C"/>
</dbReference>
<keyword evidence="1 3" id="KW-0560">Oxidoreductase</keyword>
<dbReference type="Proteomes" id="UP001330812">
    <property type="component" value="Chromosome"/>
</dbReference>